<dbReference type="AlphaFoldDB" id="A0A182WK61"/>
<feature type="region of interest" description="Disordered" evidence="1">
    <location>
        <begin position="72"/>
        <end position="121"/>
    </location>
</feature>
<evidence type="ECO:0000313" key="3">
    <source>
        <dbReference type="EnsemblMetazoa" id="AMIN010773-PA"/>
    </source>
</evidence>
<accession>A0A182WK61</accession>
<reference evidence="3" key="2">
    <citation type="submission" date="2020-05" db="UniProtKB">
        <authorList>
            <consortium name="EnsemblMetazoa"/>
        </authorList>
    </citation>
    <scope>IDENTIFICATION</scope>
    <source>
        <strain evidence="3">MINIMUS1</strain>
    </source>
</reference>
<organism evidence="3 4">
    <name type="scientific">Anopheles minimus</name>
    <dbReference type="NCBI Taxonomy" id="112268"/>
    <lineage>
        <taxon>Eukaryota</taxon>
        <taxon>Metazoa</taxon>
        <taxon>Ecdysozoa</taxon>
        <taxon>Arthropoda</taxon>
        <taxon>Hexapoda</taxon>
        <taxon>Insecta</taxon>
        <taxon>Pterygota</taxon>
        <taxon>Neoptera</taxon>
        <taxon>Endopterygota</taxon>
        <taxon>Diptera</taxon>
        <taxon>Nematocera</taxon>
        <taxon>Culicoidea</taxon>
        <taxon>Culicidae</taxon>
        <taxon>Anophelinae</taxon>
        <taxon>Anopheles</taxon>
    </lineage>
</organism>
<dbReference type="EnsemblMetazoa" id="AMIN010773-RA">
    <property type="protein sequence ID" value="AMIN010773-PA"/>
    <property type="gene ID" value="AMIN010773"/>
</dbReference>
<protein>
    <submittedName>
        <fullName evidence="3">Uncharacterized protein</fullName>
    </submittedName>
</protein>
<feature type="region of interest" description="Disordered" evidence="1">
    <location>
        <begin position="285"/>
        <end position="305"/>
    </location>
</feature>
<feature type="signal peptide" evidence="2">
    <location>
        <begin position="1"/>
        <end position="21"/>
    </location>
</feature>
<name>A0A182WK61_9DIPT</name>
<feature type="compositionally biased region" description="Basic and acidic residues" evidence="1">
    <location>
        <begin position="84"/>
        <end position="93"/>
    </location>
</feature>
<dbReference type="VEuPathDB" id="VectorBase:AMIN010773"/>
<keyword evidence="4" id="KW-1185">Reference proteome</keyword>
<keyword evidence="2" id="KW-0732">Signal</keyword>
<dbReference type="Proteomes" id="UP000075920">
    <property type="component" value="Unassembled WGS sequence"/>
</dbReference>
<evidence type="ECO:0000313" key="4">
    <source>
        <dbReference type="Proteomes" id="UP000075920"/>
    </source>
</evidence>
<feature type="chain" id="PRO_5008141507" evidence="2">
    <location>
        <begin position="22"/>
        <end position="330"/>
    </location>
</feature>
<proteinExistence type="predicted"/>
<evidence type="ECO:0000256" key="2">
    <source>
        <dbReference type="SAM" id="SignalP"/>
    </source>
</evidence>
<sequence>MAQKRPRISVGVMAVCCGVLSLSVVARESAASHSNDAGASSRKYVAVHHHPVHPGTFSPPVDAPDTLGMAAMTTPLTPNPQTIDNERVRKTRETYQSSRPASSSDESLSTSTTATQIRRRRMEPKIRNLPSPLVFMPARGRRFGSFEIPTEKRQITIEQMLEKGDYFVPNRGKKAPTTGELIKKGKFDVLLGSSPDEYFFPNRGKKQYWLTYDTANRAATPFDGKLNSFPLPSVQQLQQPLASRLRRNLLENLANEHKDTFFSSRGKRILPLAEELMLLPGNALAEEQQGETPQEGLSGEMMPEFSSQPNDLDALLWNQNMLLSLDQPVS</sequence>
<reference evidence="4" key="1">
    <citation type="submission" date="2013-03" db="EMBL/GenBank/DDBJ databases">
        <title>The Genome Sequence of Anopheles minimus MINIMUS1.</title>
        <authorList>
            <consortium name="The Broad Institute Genomics Platform"/>
            <person name="Neafsey D.E."/>
            <person name="Walton C."/>
            <person name="Walker B."/>
            <person name="Young S.K."/>
            <person name="Zeng Q."/>
            <person name="Gargeya S."/>
            <person name="Fitzgerald M."/>
            <person name="Haas B."/>
            <person name="Abouelleil A."/>
            <person name="Allen A.W."/>
            <person name="Alvarado L."/>
            <person name="Arachchi H.M."/>
            <person name="Berlin A.M."/>
            <person name="Chapman S.B."/>
            <person name="Gainer-Dewar J."/>
            <person name="Goldberg J."/>
            <person name="Griggs A."/>
            <person name="Gujja S."/>
            <person name="Hansen M."/>
            <person name="Howarth C."/>
            <person name="Imamovic A."/>
            <person name="Ireland A."/>
            <person name="Larimer J."/>
            <person name="McCowan C."/>
            <person name="Murphy C."/>
            <person name="Pearson M."/>
            <person name="Poon T.W."/>
            <person name="Priest M."/>
            <person name="Roberts A."/>
            <person name="Saif S."/>
            <person name="Shea T."/>
            <person name="Sisk P."/>
            <person name="Sykes S."/>
            <person name="Wortman J."/>
            <person name="Nusbaum C."/>
            <person name="Birren B."/>
        </authorList>
    </citation>
    <scope>NUCLEOTIDE SEQUENCE [LARGE SCALE GENOMIC DNA]</scope>
    <source>
        <strain evidence="4">MINIMUS1</strain>
    </source>
</reference>
<evidence type="ECO:0000256" key="1">
    <source>
        <dbReference type="SAM" id="MobiDB-lite"/>
    </source>
</evidence>
<feature type="compositionally biased region" description="Low complexity" evidence="1">
    <location>
        <begin position="102"/>
        <end position="115"/>
    </location>
</feature>
<feature type="compositionally biased region" description="Polar residues" evidence="1">
    <location>
        <begin position="74"/>
        <end position="83"/>
    </location>
</feature>